<dbReference type="FunFam" id="3.40.50.10990:FF:000001">
    <property type="entry name" value="Riboflavin biosynthesis protein RibBA"/>
    <property type="match status" value="1"/>
</dbReference>
<dbReference type="Proteomes" id="UP000824099">
    <property type="component" value="Unassembled WGS sequence"/>
</dbReference>
<comment type="cofactor">
    <cofactor evidence="2">
        <name>Mn(2+)</name>
        <dbReference type="ChEBI" id="CHEBI:29035"/>
    </cofactor>
</comment>
<dbReference type="CDD" id="cd00641">
    <property type="entry name" value="GTP_cyclohydro2"/>
    <property type="match status" value="1"/>
</dbReference>
<evidence type="ECO:0000256" key="11">
    <source>
        <dbReference type="ARBA" id="ARBA00022833"/>
    </source>
</evidence>
<protein>
    <recommendedName>
        <fullName evidence="19">Riboflavin biosynthesis protein RibBA</fullName>
    </recommendedName>
    <domain>
        <recommendedName>
            <fullName evidence="19">3,4-dihydroxy-2-butanone 4-phosphate synthase</fullName>
            <shortName evidence="19">DHBP synthase</shortName>
            <ecNumber evidence="19">4.1.99.12</ecNumber>
        </recommendedName>
    </domain>
    <domain>
        <recommendedName>
            <fullName evidence="19">GTP cyclohydrolase-2</fullName>
            <ecNumber evidence="19">3.5.4.25</ecNumber>
        </recommendedName>
        <alternativeName>
            <fullName evidence="19">GTP cyclohydrolase II</fullName>
        </alternativeName>
    </domain>
</protein>
<feature type="binding site" evidence="19">
    <location>
        <position position="32"/>
    </location>
    <ligand>
        <name>Mg(2+)</name>
        <dbReference type="ChEBI" id="CHEBI:18420"/>
        <label>2</label>
    </ligand>
</feature>
<feature type="binding site" evidence="19">
    <location>
        <position position="320"/>
    </location>
    <ligand>
        <name>GTP</name>
        <dbReference type="ChEBI" id="CHEBI:37565"/>
    </ligand>
</feature>
<comment type="similarity">
    <text evidence="19">In the C-terminal section; belongs to the GTP cyclohydrolase II family.</text>
</comment>
<evidence type="ECO:0000256" key="19">
    <source>
        <dbReference type="HAMAP-Rule" id="MF_01283"/>
    </source>
</evidence>
<keyword evidence="14 19" id="KW-0464">Manganese</keyword>
<feature type="region of interest" description="DHBP synthase" evidence="19">
    <location>
        <begin position="1"/>
        <end position="204"/>
    </location>
</feature>
<dbReference type="GO" id="GO:0008686">
    <property type="term" value="F:3,4-dihydroxy-2-butanone-4-phosphate synthase activity"/>
    <property type="evidence" value="ECO:0007669"/>
    <property type="project" value="UniProtKB-UniRule"/>
</dbReference>
<feature type="active site" description="Proton acceptor; for GTP cyclohydrolase activity" evidence="19">
    <location>
        <position position="332"/>
    </location>
</feature>
<dbReference type="GO" id="GO:0030145">
    <property type="term" value="F:manganese ion binding"/>
    <property type="evidence" value="ECO:0007669"/>
    <property type="project" value="UniProtKB-UniRule"/>
</dbReference>
<feature type="domain" description="GTP cyclohydrolase II" evidence="20">
    <location>
        <begin position="211"/>
        <end position="376"/>
    </location>
</feature>
<dbReference type="SUPFAM" id="SSF55821">
    <property type="entry name" value="YrdC/RibB"/>
    <property type="match status" value="1"/>
</dbReference>
<dbReference type="Gene3D" id="3.40.50.10990">
    <property type="entry name" value="GTP cyclohydrolase II"/>
    <property type="match status" value="1"/>
</dbReference>
<dbReference type="PIRSF" id="PIRSF001259">
    <property type="entry name" value="RibA"/>
    <property type="match status" value="1"/>
</dbReference>
<dbReference type="InterPro" id="IPR016299">
    <property type="entry name" value="Riboflavin_synth_RibBA"/>
</dbReference>
<dbReference type="InterPro" id="IPR036144">
    <property type="entry name" value="RibA-like_sf"/>
</dbReference>
<keyword evidence="16 19" id="KW-0511">Multifunctional enzyme</keyword>
<dbReference type="PANTHER" id="PTHR21327:SF18">
    <property type="entry name" value="3,4-DIHYDROXY-2-BUTANONE 4-PHOSPHATE SYNTHASE"/>
    <property type="match status" value="1"/>
</dbReference>
<feature type="binding site" evidence="19">
    <location>
        <position position="355"/>
    </location>
    <ligand>
        <name>GTP</name>
        <dbReference type="ChEBI" id="CHEBI:37565"/>
    </ligand>
</feature>
<evidence type="ECO:0000256" key="8">
    <source>
        <dbReference type="ARBA" id="ARBA00022723"/>
    </source>
</evidence>
<feature type="binding site" evidence="19">
    <location>
        <position position="276"/>
    </location>
    <ligand>
        <name>GTP</name>
        <dbReference type="ChEBI" id="CHEBI:37565"/>
    </ligand>
</feature>
<evidence type="ECO:0000256" key="16">
    <source>
        <dbReference type="ARBA" id="ARBA00023268"/>
    </source>
</evidence>
<feature type="binding site" evidence="19">
    <location>
        <begin position="255"/>
        <end position="259"/>
    </location>
    <ligand>
        <name>GTP</name>
        <dbReference type="ChEBI" id="CHEBI:37565"/>
    </ligand>
</feature>
<sequence length="401" mass="43992">MEKEIEFDSIEQAIADIKNGKMVLVVDDEDRENEGDLIMAAEKVTPEAINFMAKYARGLICMPASGEIMDKLQFGAMVANNTDNHETAFSVTIDHIETTTGISAFERALTIRKVTEDDAVATDFRRPGHVFPLRSRTGGVLRRIGHTETTTDLCLLAGLKPVGICCEIMSEDGEMARTPELMKFAKEHNLTFVTVASLVAYRKAHEKMVHRVSEAALPSKYGQFKIIAYENDLDNLCHTAIVKGDVIGKDDVLVRVHSECLTGDALGSLRCDCGDQLATALKMIEAEGCGVVLYMRQEGRGIGLANKIKAYHLQDEGYDTVEANLKLGFPADLREYGIGAQILSDLGLTGIRLITNNPAKRVGLSGYGIIVKERVPIIIADNAFNHDYLSCKAEKMGHVLK</sequence>
<dbReference type="NCBIfam" id="NF006803">
    <property type="entry name" value="PRK09311.1"/>
    <property type="match status" value="1"/>
</dbReference>
<feature type="site" description="Essential for DHBP synthase activity" evidence="19">
    <location>
        <position position="129"/>
    </location>
</feature>
<comment type="similarity">
    <text evidence="6 19">In the N-terminal section; belongs to the DHBP synthase family.</text>
</comment>
<feature type="binding site" evidence="19">
    <location>
        <position position="36"/>
    </location>
    <ligand>
        <name>D-ribulose 5-phosphate</name>
        <dbReference type="ChEBI" id="CHEBI:58121"/>
    </ligand>
</feature>
<dbReference type="GO" id="GO:0008270">
    <property type="term" value="F:zinc ion binding"/>
    <property type="evidence" value="ECO:0007669"/>
    <property type="project" value="UniProtKB-UniRule"/>
</dbReference>
<dbReference type="EMBL" id="DVNI01000033">
    <property type="protein sequence ID" value="HIU63871.1"/>
    <property type="molecule type" value="Genomic_DNA"/>
</dbReference>
<comment type="cofactor">
    <cofactor evidence="19">
        <name>Mg(2+)</name>
        <dbReference type="ChEBI" id="CHEBI:18420"/>
    </cofactor>
    <cofactor evidence="19">
        <name>Mn(2+)</name>
        <dbReference type="ChEBI" id="CHEBI:29035"/>
    </cofactor>
    <text evidence="19">Binds 2 divalent metal cations per subunit. Magnesium or manganese.</text>
</comment>
<dbReference type="NCBIfam" id="TIGR00506">
    <property type="entry name" value="ribB"/>
    <property type="match status" value="1"/>
</dbReference>
<evidence type="ECO:0000256" key="10">
    <source>
        <dbReference type="ARBA" id="ARBA00022801"/>
    </source>
</evidence>
<evidence type="ECO:0000256" key="18">
    <source>
        <dbReference type="ARBA" id="ARBA00049295"/>
    </source>
</evidence>
<dbReference type="HAMAP" id="MF_00179">
    <property type="entry name" value="RibA"/>
    <property type="match status" value="1"/>
</dbReference>
<evidence type="ECO:0000256" key="4">
    <source>
        <dbReference type="ARBA" id="ARBA00004853"/>
    </source>
</evidence>
<feature type="active site" description="Nucleophile; for GTP cyclohydrolase activity" evidence="19">
    <location>
        <position position="334"/>
    </location>
</feature>
<feature type="binding site" evidence="19">
    <location>
        <position position="360"/>
    </location>
    <ligand>
        <name>GTP</name>
        <dbReference type="ChEBI" id="CHEBI:37565"/>
    </ligand>
</feature>
<evidence type="ECO:0000256" key="9">
    <source>
        <dbReference type="ARBA" id="ARBA00022741"/>
    </source>
</evidence>
<dbReference type="SUPFAM" id="SSF142695">
    <property type="entry name" value="RibA-like"/>
    <property type="match status" value="1"/>
</dbReference>
<evidence type="ECO:0000256" key="3">
    <source>
        <dbReference type="ARBA" id="ARBA00002284"/>
    </source>
</evidence>
<evidence type="ECO:0000256" key="15">
    <source>
        <dbReference type="ARBA" id="ARBA00023239"/>
    </source>
</evidence>
<evidence type="ECO:0000256" key="12">
    <source>
        <dbReference type="ARBA" id="ARBA00022842"/>
    </source>
</evidence>
<keyword evidence="11 19" id="KW-0862">Zinc</keyword>
<dbReference type="PANTHER" id="PTHR21327">
    <property type="entry name" value="GTP CYCLOHYDROLASE II-RELATED"/>
    <property type="match status" value="1"/>
</dbReference>
<evidence type="ECO:0000256" key="5">
    <source>
        <dbReference type="ARBA" id="ARBA00004904"/>
    </source>
</evidence>
<dbReference type="EC" id="4.1.99.12" evidence="19"/>
<reference evidence="21" key="1">
    <citation type="submission" date="2020-10" db="EMBL/GenBank/DDBJ databases">
        <authorList>
            <person name="Gilroy R."/>
        </authorList>
    </citation>
    <scope>NUCLEOTIDE SEQUENCE</scope>
    <source>
        <strain evidence="21">CHK160-1198</strain>
    </source>
</reference>
<dbReference type="AlphaFoldDB" id="A0A9D1MPF9"/>
<dbReference type="EC" id="3.5.4.25" evidence="19"/>
<dbReference type="GO" id="GO:0005829">
    <property type="term" value="C:cytosol"/>
    <property type="evidence" value="ECO:0007669"/>
    <property type="project" value="TreeGrafter"/>
</dbReference>
<evidence type="ECO:0000313" key="22">
    <source>
        <dbReference type="Proteomes" id="UP000824099"/>
    </source>
</evidence>
<feature type="region of interest" description="GTP cyclohydrolase II" evidence="19">
    <location>
        <begin position="205"/>
        <end position="401"/>
    </location>
</feature>
<evidence type="ECO:0000256" key="2">
    <source>
        <dbReference type="ARBA" id="ARBA00001936"/>
    </source>
</evidence>
<keyword evidence="15 19" id="KW-0456">Lyase</keyword>
<dbReference type="GO" id="GO:0005525">
    <property type="term" value="F:GTP binding"/>
    <property type="evidence" value="ECO:0007669"/>
    <property type="project" value="UniProtKB-KW"/>
</dbReference>
<feature type="binding site" evidence="19">
    <location>
        <position position="271"/>
    </location>
    <ligand>
        <name>Zn(2+)</name>
        <dbReference type="ChEBI" id="CHEBI:29105"/>
        <note>catalytic</note>
    </ligand>
</feature>
<dbReference type="GO" id="GO:0003935">
    <property type="term" value="F:GTP cyclohydrolase II activity"/>
    <property type="evidence" value="ECO:0007669"/>
    <property type="project" value="UniProtKB-UniRule"/>
</dbReference>
<gene>
    <name evidence="19" type="primary">ribBA</name>
    <name evidence="21" type="ORF">IAB06_02345</name>
</gene>
<dbReference type="InterPro" id="IPR017945">
    <property type="entry name" value="DHBP_synth_RibB-like_a/b_dom"/>
</dbReference>
<evidence type="ECO:0000313" key="21">
    <source>
        <dbReference type="EMBL" id="HIU63871.1"/>
    </source>
</evidence>
<comment type="cofactor">
    <cofactor evidence="19">
        <name>Zn(2+)</name>
        <dbReference type="ChEBI" id="CHEBI:29105"/>
    </cofactor>
    <text evidence="19">Binds 1 zinc ion per subunit.</text>
</comment>
<dbReference type="NCBIfam" id="NF001591">
    <property type="entry name" value="PRK00393.1"/>
    <property type="match status" value="1"/>
</dbReference>
<comment type="pathway">
    <text evidence="4 19">Cofactor biosynthesis; riboflavin biosynthesis; 5-amino-6-(D-ribitylamino)uracil from GTP: step 1/4.</text>
</comment>
<evidence type="ECO:0000259" key="20">
    <source>
        <dbReference type="Pfam" id="PF00925"/>
    </source>
</evidence>
<comment type="function">
    <text evidence="17 19">Catalyzes the conversion of GTP to 2,5-diamino-6-ribosylamino-4(3H)-pyrimidinone 5'-phosphate (DARP), formate and pyrophosphate.</text>
</comment>
<name>A0A9D1MPF9_9FIRM</name>
<dbReference type="InterPro" id="IPR000926">
    <property type="entry name" value="RibA"/>
</dbReference>
<dbReference type="HAMAP" id="MF_01283">
    <property type="entry name" value="RibBA"/>
    <property type="match status" value="1"/>
</dbReference>
<feature type="binding site" evidence="19">
    <location>
        <position position="260"/>
    </location>
    <ligand>
        <name>Zn(2+)</name>
        <dbReference type="ChEBI" id="CHEBI:29105"/>
        <note>catalytic</note>
    </ligand>
</feature>
<dbReference type="FunFam" id="3.90.870.10:FF:000001">
    <property type="entry name" value="Riboflavin biosynthesis protein RibBA"/>
    <property type="match status" value="1"/>
</dbReference>
<dbReference type="GO" id="GO:0000287">
    <property type="term" value="F:magnesium ion binding"/>
    <property type="evidence" value="ECO:0007669"/>
    <property type="project" value="UniProtKB-UniRule"/>
</dbReference>
<dbReference type="InterPro" id="IPR032677">
    <property type="entry name" value="GTP_cyclohydro_II"/>
</dbReference>
<comment type="catalytic activity">
    <reaction evidence="1 19">
        <text>D-ribulose 5-phosphate = (2S)-2-hydroxy-3-oxobutyl phosphate + formate + H(+)</text>
        <dbReference type="Rhea" id="RHEA:18457"/>
        <dbReference type="ChEBI" id="CHEBI:15378"/>
        <dbReference type="ChEBI" id="CHEBI:15740"/>
        <dbReference type="ChEBI" id="CHEBI:58121"/>
        <dbReference type="ChEBI" id="CHEBI:58830"/>
        <dbReference type="EC" id="4.1.99.12"/>
    </reaction>
</comment>
<feature type="binding site" evidence="19">
    <location>
        <position position="32"/>
    </location>
    <ligand>
        <name>Mg(2+)</name>
        <dbReference type="ChEBI" id="CHEBI:18420"/>
        <label>1</label>
    </ligand>
</feature>
<comment type="caution">
    <text evidence="21">The sequence shown here is derived from an EMBL/GenBank/DDBJ whole genome shotgun (WGS) entry which is preliminary data.</text>
</comment>
<dbReference type="HAMAP" id="MF_00180">
    <property type="entry name" value="RibB"/>
    <property type="match status" value="1"/>
</dbReference>
<evidence type="ECO:0000256" key="6">
    <source>
        <dbReference type="ARBA" id="ARBA00005520"/>
    </source>
</evidence>
<dbReference type="GO" id="GO:0009231">
    <property type="term" value="P:riboflavin biosynthetic process"/>
    <property type="evidence" value="ECO:0007669"/>
    <property type="project" value="UniProtKB-UniRule"/>
</dbReference>
<dbReference type="Pfam" id="PF00925">
    <property type="entry name" value="GTP_cyclohydro2"/>
    <property type="match status" value="1"/>
</dbReference>
<feature type="binding site" evidence="19">
    <location>
        <position position="146"/>
    </location>
    <ligand>
        <name>Mg(2+)</name>
        <dbReference type="ChEBI" id="CHEBI:18420"/>
        <label>2</label>
    </ligand>
</feature>
<keyword evidence="13 19" id="KW-0342">GTP-binding</keyword>
<comment type="function">
    <text evidence="3 19">Catalyzes the conversion of D-ribulose 5-phosphate to formate and 3,4-dihydroxy-2-butanone 4-phosphate.</text>
</comment>
<feature type="binding site" evidence="19">
    <location>
        <begin position="143"/>
        <end position="147"/>
    </location>
    <ligand>
        <name>D-ribulose 5-phosphate</name>
        <dbReference type="ChEBI" id="CHEBI:58121"/>
    </ligand>
</feature>
<feature type="binding site" evidence="19">
    <location>
        <position position="167"/>
    </location>
    <ligand>
        <name>D-ribulose 5-phosphate</name>
        <dbReference type="ChEBI" id="CHEBI:58121"/>
    </ligand>
</feature>
<evidence type="ECO:0000256" key="1">
    <source>
        <dbReference type="ARBA" id="ARBA00000141"/>
    </source>
</evidence>
<dbReference type="NCBIfam" id="TIGR00505">
    <property type="entry name" value="ribA"/>
    <property type="match status" value="1"/>
</dbReference>
<evidence type="ECO:0000256" key="17">
    <source>
        <dbReference type="ARBA" id="ARBA00043932"/>
    </source>
</evidence>
<feature type="binding site" evidence="19">
    <location>
        <begin position="298"/>
        <end position="300"/>
    </location>
    <ligand>
        <name>GTP</name>
        <dbReference type="ChEBI" id="CHEBI:37565"/>
    </ligand>
</feature>
<reference evidence="21" key="2">
    <citation type="journal article" date="2021" name="PeerJ">
        <title>Extensive microbial diversity within the chicken gut microbiome revealed by metagenomics and culture.</title>
        <authorList>
            <person name="Gilroy R."/>
            <person name="Ravi A."/>
            <person name="Getino M."/>
            <person name="Pursley I."/>
            <person name="Horton D.L."/>
            <person name="Alikhan N.F."/>
            <person name="Baker D."/>
            <person name="Gharbi K."/>
            <person name="Hall N."/>
            <person name="Watson M."/>
            <person name="Adriaenssens E.M."/>
            <person name="Foster-Nyarko E."/>
            <person name="Jarju S."/>
            <person name="Secka A."/>
            <person name="Antonio M."/>
            <person name="Oren A."/>
            <person name="Chaudhuri R.R."/>
            <person name="La Ragione R."/>
            <person name="Hildebrand F."/>
            <person name="Pallen M.J."/>
        </authorList>
    </citation>
    <scope>NUCLEOTIDE SEQUENCE</scope>
    <source>
        <strain evidence="21">CHK160-1198</strain>
    </source>
</reference>
<feature type="binding site" evidence="19">
    <location>
        <position position="273"/>
    </location>
    <ligand>
        <name>Zn(2+)</name>
        <dbReference type="ChEBI" id="CHEBI:29105"/>
        <note>catalytic</note>
    </ligand>
</feature>
<keyword evidence="7 19" id="KW-0686">Riboflavin biosynthesis</keyword>
<dbReference type="Gene3D" id="3.90.870.10">
    <property type="entry name" value="DHBP synthase"/>
    <property type="match status" value="1"/>
</dbReference>
<comment type="pathway">
    <text evidence="5 19">Cofactor biosynthesis; riboflavin biosynthesis; 2-hydroxy-3-oxobutyl phosphate from D-ribulose 5-phosphate: step 1/1.</text>
</comment>
<keyword evidence="9 19" id="KW-0547">Nucleotide-binding</keyword>
<feature type="site" description="Essential for DHBP synthase activity" evidence="19">
    <location>
        <position position="167"/>
    </location>
</feature>
<evidence type="ECO:0000256" key="14">
    <source>
        <dbReference type="ARBA" id="ARBA00023211"/>
    </source>
</evidence>
<keyword evidence="10 19" id="KW-0378">Hydrolase</keyword>
<dbReference type="Pfam" id="PF00926">
    <property type="entry name" value="DHBP_synthase"/>
    <property type="match status" value="1"/>
</dbReference>
<evidence type="ECO:0000256" key="7">
    <source>
        <dbReference type="ARBA" id="ARBA00022619"/>
    </source>
</evidence>
<comment type="catalytic activity">
    <reaction evidence="18 19">
        <text>GTP + 4 H2O = 2,5-diamino-6-hydroxy-4-(5-phosphoribosylamino)-pyrimidine + formate + 2 phosphate + 3 H(+)</text>
        <dbReference type="Rhea" id="RHEA:23704"/>
        <dbReference type="ChEBI" id="CHEBI:15377"/>
        <dbReference type="ChEBI" id="CHEBI:15378"/>
        <dbReference type="ChEBI" id="CHEBI:15740"/>
        <dbReference type="ChEBI" id="CHEBI:37565"/>
        <dbReference type="ChEBI" id="CHEBI:43474"/>
        <dbReference type="ChEBI" id="CHEBI:58614"/>
        <dbReference type="EC" id="3.5.4.25"/>
    </reaction>
</comment>
<keyword evidence="8 19" id="KW-0479">Metal-binding</keyword>
<feature type="binding site" evidence="19">
    <location>
        <begin position="31"/>
        <end position="32"/>
    </location>
    <ligand>
        <name>D-ribulose 5-phosphate</name>
        <dbReference type="ChEBI" id="CHEBI:58121"/>
    </ligand>
</feature>
<proteinExistence type="inferred from homology"/>
<dbReference type="InterPro" id="IPR000422">
    <property type="entry name" value="DHBP_synthase_RibB"/>
</dbReference>
<accession>A0A9D1MPF9</accession>
<organism evidence="21 22">
    <name type="scientific">Candidatus Avacidaminococcus intestinavium</name>
    <dbReference type="NCBI Taxonomy" id="2840684"/>
    <lineage>
        <taxon>Bacteria</taxon>
        <taxon>Bacillati</taxon>
        <taxon>Bacillota</taxon>
        <taxon>Negativicutes</taxon>
        <taxon>Acidaminococcales</taxon>
        <taxon>Acidaminococcaceae</taxon>
        <taxon>Acidaminococcaceae incertae sedis</taxon>
        <taxon>Candidatus Avacidaminococcus</taxon>
    </lineage>
</organism>
<keyword evidence="12 19" id="KW-0460">Magnesium</keyword>
<evidence type="ECO:0000256" key="13">
    <source>
        <dbReference type="ARBA" id="ARBA00023134"/>
    </source>
</evidence>